<sequence length="136" mass="15185">MSNPSPIQVESIDHVTLVVKNLEQSRKFYVDLLGMKEVSRPHFDFEGSWFQAGETFLHTILEYEETGPAGNTVSQELTISRTQHFAFILNDPQGAVAHLQKEGVPIVSGPKQRPDGAIQVFIQDPDGYVIELSHLP</sequence>
<name>A0A3B1D9M5_9ZZZZ</name>
<dbReference type="GO" id="GO:0046872">
    <property type="term" value="F:metal ion binding"/>
    <property type="evidence" value="ECO:0007669"/>
    <property type="project" value="UniProtKB-KW"/>
</dbReference>
<evidence type="ECO:0000256" key="1">
    <source>
        <dbReference type="ARBA" id="ARBA00022723"/>
    </source>
</evidence>
<proteinExistence type="predicted"/>
<dbReference type="Gene3D" id="3.10.180.10">
    <property type="entry name" value="2,3-Dihydroxybiphenyl 1,2-Dioxygenase, domain 1"/>
    <property type="match status" value="1"/>
</dbReference>
<dbReference type="AlphaFoldDB" id="A0A3B1D9M5"/>
<accession>A0A3B1D9M5</accession>
<dbReference type="Pfam" id="PF00903">
    <property type="entry name" value="Glyoxalase"/>
    <property type="match status" value="1"/>
</dbReference>
<dbReference type="PROSITE" id="PS51819">
    <property type="entry name" value="VOC"/>
    <property type="match status" value="1"/>
</dbReference>
<evidence type="ECO:0000313" key="3">
    <source>
        <dbReference type="EMBL" id="VAX38959.1"/>
    </source>
</evidence>
<dbReference type="GO" id="GO:0004462">
    <property type="term" value="F:lactoylglutathione lyase activity"/>
    <property type="evidence" value="ECO:0007669"/>
    <property type="project" value="UniProtKB-EC"/>
</dbReference>
<dbReference type="InterPro" id="IPR050383">
    <property type="entry name" value="GlyoxalaseI/FosfomycinResist"/>
</dbReference>
<organism evidence="3">
    <name type="scientific">hydrothermal vent metagenome</name>
    <dbReference type="NCBI Taxonomy" id="652676"/>
    <lineage>
        <taxon>unclassified sequences</taxon>
        <taxon>metagenomes</taxon>
        <taxon>ecological metagenomes</taxon>
    </lineage>
</organism>
<dbReference type="EMBL" id="UOGL01000282">
    <property type="protein sequence ID" value="VAX38959.1"/>
    <property type="molecule type" value="Genomic_DNA"/>
</dbReference>
<dbReference type="EC" id="4.4.1.5" evidence="3"/>
<dbReference type="InterPro" id="IPR037523">
    <property type="entry name" value="VOC_core"/>
</dbReference>
<protein>
    <submittedName>
        <fullName evidence="3">Lactoylglutathione lyase</fullName>
        <ecNumber evidence="3">4.4.1.5</ecNumber>
    </submittedName>
</protein>
<dbReference type="InterPro" id="IPR004360">
    <property type="entry name" value="Glyas_Fos-R_dOase_dom"/>
</dbReference>
<dbReference type="PANTHER" id="PTHR21366">
    <property type="entry name" value="GLYOXALASE FAMILY PROTEIN"/>
    <property type="match status" value="1"/>
</dbReference>
<dbReference type="InterPro" id="IPR029068">
    <property type="entry name" value="Glyas_Bleomycin-R_OHBP_Dase"/>
</dbReference>
<evidence type="ECO:0000259" key="2">
    <source>
        <dbReference type="PROSITE" id="PS51819"/>
    </source>
</evidence>
<dbReference type="SUPFAM" id="SSF54593">
    <property type="entry name" value="Glyoxalase/Bleomycin resistance protein/Dihydroxybiphenyl dioxygenase"/>
    <property type="match status" value="1"/>
</dbReference>
<feature type="domain" description="VOC" evidence="2">
    <location>
        <begin position="11"/>
        <end position="135"/>
    </location>
</feature>
<dbReference type="InterPro" id="IPR018146">
    <property type="entry name" value="Glyoxalase_1_CS"/>
</dbReference>
<keyword evidence="3" id="KW-0456">Lyase</keyword>
<dbReference type="PROSITE" id="PS00934">
    <property type="entry name" value="GLYOXALASE_I_1"/>
    <property type="match status" value="1"/>
</dbReference>
<gene>
    <name evidence="3" type="ORF">MNBD_PLANCTO02-1472</name>
</gene>
<reference evidence="3" key="1">
    <citation type="submission" date="2018-06" db="EMBL/GenBank/DDBJ databases">
        <authorList>
            <person name="Zhirakovskaya E."/>
        </authorList>
    </citation>
    <scope>NUCLEOTIDE SEQUENCE</scope>
</reference>
<keyword evidence="1" id="KW-0479">Metal-binding</keyword>